<dbReference type="SUPFAM" id="SSF52540">
    <property type="entry name" value="P-loop containing nucleoside triphosphate hydrolases"/>
    <property type="match status" value="1"/>
</dbReference>
<proteinExistence type="inferred from homology"/>
<organism evidence="6 7">
    <name type="scientific">Tenacibaculum holothuriorum</name>
    <dbReference type="NCBI Taxonomy" id="1635173"/>
    <lineage>
        <taxon>Bacteria</taxon>
        <taxon>Pseudomonadati</taxon>
        <taxon>Bacteroidota</taxon>
        <taxon>Flavobacteriia</taxon>
        <taxon>Flavobacteriales</taxon>
        <taxon>Flavobacteriaceae</taxon>
        <taxon>Tenacibaculum</taxon>
    </lineage>
</organism>
<dbReference type="PANTHER" id="PTHR34383:SF1">
    <property type="entry name" value="ADP-POLYPHOSPHATE PHOSPHOTRANSFERASE"/>
    <property type="match status" value="1"/>
</dbReference>
<dbReference type="AlphaFoldDB" id="A0A1Y2PBM2"/>
<feature type="domain" description="Polyphosphate kinase-2-related" evidence="5">
    <location>
        <begin position="39"/>
        <end position="258"/>
    </location>
</feature>
<sequence>MEEKELTVSDVKKLNSNKGLKAILSRKTLNYERAIRYVDYERKLKKLQVEIIRMQTWAIENNERIIVLFEGRDAAGKGGAIRRITERINPRHMRIVALPKPTEDQRTQWYFQRYVEQFPKAGEIVFFNRSWYNRAVVEPVNGFCTQKEYEVFMNQVNDFERMILESGIRLVKIYMSITKREQAKRFLDIKNNPLKQWKMTPVDERAQELWDDYTEYKKAMFSKTNTKIAPWRVIRGNRKTVARITAINYLLKNIPYDKDTEV</sequence>
<dbReference type="STRING" id="1635173.WH52_07485"/>
<evidence type="ECO:0000256" key="3">
    <source>
        <dbReference type="ARBA" id="ARBA00022777"/>
    </source>
</evidence>
<evidence type="ECO:0000256" key="1">
    <source>
        <dbReference type="ARBA" id="ARBA00009924"/>
    </source>
</evidence>
<dbReference type="OrthoDB" id="9775224at2"/>
<keyword evidence="3 4" id="KW-0418">Kinase</keyword>
<evidence type="ECO:0000256" key="2">
    <source>
        <dbReference type="ARBA" id="ARBA00022679"/>
    </source>
</evidence>
<dbReference type="InterPro" id="IPR022488">
    <property type="entry name" value="PPK2-related"/>
</dbReference>
<dbReference type="GO" id="GO:0006793">
    <property type="term" value="P:phosphorus metabolic process"/>
    <property type="evidence" value="ECO:0007669"/>
    <property type="project" value="InterPro"/>
</dbReference>
<accession>A0A1Y2PBM2</accession>
<dbReference type="Proteomes" id="UP000194221">
    <property type="component" value="Unassembled WGS sequence"/>
</dbReference>
<dbReference type="PIRSF" id="PIRSF028756">
    <property type="entry name" value="PPK2_prd"/>
    <property type="match status" value="1"/>
</dbReference>
<keyword evidence="2 4" id="KW-0808">Transferase</keyword>
<evidence type="ECO:0000259" key="5">
    <source>
        <dbReference type="Pfam" id="PF03976"/>
    </source>
</evidence>
<dbReference type="EMBL" id="LAPZ01000005">
    <property type="protein sequence ID" value="OSY87876.1"/>
    <property type="molecule type" value="Genomic_DNA"/>
</dbReference>
<reference evidence="6 7" key="1">
    <citation type="submission" date="2015-03" db="EMBL/GenBank/DDBJ databases">
        <title>Genome sequence of Tenacibaculum sp. S2-2, isolated from intestinal microbiota of sea cucumber, Apostichopus japonicas.</title>
        <authorList>
            <person name="Shao Z."/>
            <person name="Wang L."/>
            <person name="Li X."/>
        </authorList>
    </citation>
    <scope>NUCLEOTIDE SEQUENCE [LARGE SCALE GENOMIC DNA]</scope>
    <source>
        <strain evidence="6 7">S2-2</strain>
    </source>
</reference>
<keyword evidence="7" id="KW-1185">Reference proteome</keyword>
<evidence type="ECO:0000256" key="4">
    <source>
        <dbReference type="RuleBase" id="RU369062"/>
    </source>
</evidence>
<comment type="function">
    <text evidence="4">Uses inorganic polyphosphate (polyP) as a donor to convert GDP to GTP or ADP to ATP.</text>
</comment>
<dbReference type="NCBIfam" id="TIGR03707">
    <property type="entry name" value="PPK2_P_aer"/>
    <property type="match status" value="1"/>
</dbReference>
<dbReference type="InParanoid" id="A0A1Y2PBM2"/>
<dbReference type="InterPro" id="IPR022486">
    <property type="entry name" value="PPK2_PA0141"/>
</dbReference>
<comment type="similarity">
    <text evidence="1 4">Belongs to the polyphosphate kinase 2 (PPK2) family. Class I subfamily.</text>
</comment>
<evidence type="ECO:0000313" key="6">
    <source>
        <dbReference type="EMBL" id="OSY87876.1"/>
    </source>
</evidence>
<comment type="caution">
    <text evidence="6">The sequence shown here is derived from an EMBL/GenBank/DDBJ whole genome shotgun (WGS) entry which is preliminary data.</text>
</comment>
<dbReference type="InterPro" id="IPR027417">
    <property type="entry name" value="P-loop_NTPase"/>
</dbReference>
<protein>
    <recommendedName>
        <fullName evidence="4">ADP/GDP-polyphosphate phosphotransferase</fullName>
        <ecNumber evidence="4">2.7.4.-</ecNumber>
    </recommendedName>
    <alternativeName>
        <fullName evidence="4">Polyphosphate kinase PPK2</fullName>
    </alternativeName>
</protein>
<evidence type="ECO:0000313" key="7">
    <source>
        <dbReference type="Proteomes" id="UP000194221"/>
    </source>
</evidence>
<dbReference type="Gene3D" id="3.40.50.300">
    <property type="entry name" value="P-loop containing nucleotide triphosphate hydrolases"/>
    <property type="match status" value="1"/>
</dbReference>
<gene>
    <name evidence="6" type="ORF">WH52_07485</name>
</gene>
<dbReference type="Pfam" id="PF03976">
    <property type="entry name" value="PPK2"/>
    <property type="match status" value="1"/>
</dbReference>
<comment type="subunit">
    <text evidence="4">Homotetramer.</text>
</comment>
<dbReference type="PANTHER" id="PTHR34383">
    <property type="entry name" value="POLYPHOSPHATE:AMP PHOSPHOTRANSFERASE-RELATED"/>
    <property type="match status" value="1"/>
</dbReference>
<dbReference type="GO" id="GO:0008976">
    <property type="term" value="F:polyphosphate kinase activity"/>
    <property type="evidence" value="ECO:0007669"/>
    <property type="project" value="UniProtKB-UniRule"/>
</dbReference>
<name>A0A1Y2PBM2_9FLAO</name>
<dbReference type="InterPro" id="IPR016898">
    <property type="entry name" value="Polyphosphate_phosphotransfera"/>
</dbReference>
<dbReference type="RefSeq" id="WP_086030337.1">
    <property type="nucleotide sequence ID" value="NZ_LAPZ01000005.1"/>
</dbReference>
<dbReference type="EC" id="2.7.4.-" evidence="4"/>